<feature type="domain" description="C2H2-type" evidence="13">
    <location>
        <begin position="381"/>
        <end position="408"/>
    </location>
</feature>
<keyword evidence="15" id="KW-1185">Reference proteome</keyword>
<proteinExistence type="inferred from homology"/>
<feature type="domain" description="C2H2-type" evidence="13">
    <location>
        <begin position="245"/>
        <end position="272"/>
    </location>
</feature>
<dbReference type="InterPro" id="IPR013087">
    <property type="entry name" value="Znf_C2H2_type"/>
</dbReference>
<dbReference type="PROSITE" id="PS00028">
    <property type="entry name" value="ZINC_FINGER_C2H2_1"/>
    <property type="match status" value="8"/>
</dbReference>
<feature type="domain" description="C2H2-type" evidence="13">
    <location>
        <begin position="465"/>
        <end position="492"/>
    </location>
</feature>
<name>A0A8X7X9Z6_POLSE</name>
<feature type="compositionally biased region" description="Low complexity" evidence="12">
    <location>
        <begin position="205"/>
        <end position="217"/>
    </location>
</feature>
<dbReference type="SUPFAM" id="SSF57667">
    <property type="entry name" value="beta-beta-alpha zinc fingers"/>
    <property type="match status" value="4"/>
</dbReference>
<dbReference type="InterPro" id="IPR036236">
    <property type="entry name" value="Znf_C2H2_sf"/>
</dbReference>
<dbReference type="FunFam" id="3.30.160.60:FF:001498">
    <property type="entry name" value="Zinc finger protein 404"/>
    <property type="match status" value="1"/>
</dbReference>
<dbReference type="FunFam" id="3.30.160.60:FF:000862">
    <property type="entry name" value="zinc finger protein 697"/>
    <property type="match status" value="1"/>
</dbReference>
<dbReference type="Gene3D" id="3.30.160.60">
    <property type="entry name" value="Classic Zinc Finger"/>
    <property type="match status" value="7"/>
</dbReference>
<evidence type="ECO:0000256" key="12">
    <source>
        <dbReference type="SAM" id="MobiDB-lite"/>
    </source>
</evidence>
<keyword evidence="6" id="KW-0862">Zinc</keyword>
<dbReference type="SMART" id="SM00355">
    <property type="entry name" value="ZnF_C2H2"/>
    <property type="match status" value="8"/>
</dbReference>
<feature type="domain" description="C2H2-type" evidence="13">
    <location>
        <begin position="409"/>
        <end position="436"/>
    </location>
</feature>
<evidence type="ECO:0000256" key="1">
    <source>
        <dbReference type="ARBA" id="ARBA00004123"/>
    </source>
</evidence>
<keyword evidence="4" id="KW-0677">Repeat</keyword>
<dbReference type="GO" id="GO:0008270">
    <property type="term" value="F:zinc ion binding"/>
    <property type="evidence" value="ECO:0007669"/>
    <property type="project" value="UniProtKB-KW"/>
</dbReference>
<feature type="region of interest" description="Disordered" evidence="12">
    <location>
        <begin position="201"/>
        <end position="223"/>
    </location>
</feature>
<protein>
    <submittedName>
        <fullName evidence="14">ZN154 protein</fullName>
    </submittedName>
</protein>
<dbReference type="FunFam" id="3.30.160.60:FF:000688">
    <property type="entry name" value="zinc finger protein 197 isoform X1"/>
    <property type="match status" value="1"/>
</dbReference>
<dbReference type="PANTHER" id="PTHR16515:SF49">
    <property type="entry name" value="GASTRULA ZINC FINGER PROTEIN XLCGF49.1-LIKE-RELATED"/>
    <property type="match status" value="1"/>
</dbReference>
<comment type="caution">
    <text evidence="14">The sequence shown here is derived from an EMBL/GenBank/DDBJ whole genome shotgun (WGS) entry which is preliminary data.</text>
</comment>
<dbReference type="GO" id="GO:0005634">
    <property type="term" value="C:nucleus"/>
    <property type="evidence" value="ECO:0007669"/>
    <property type="project" value="UniProtKB-SubCell"/>
</dbReference>
<feature type="domain" description="C2H2-type" evidence="13">
    <location>
        <begin position="297"/>
        <end position="324"/>
    </location>
</feature>
<keyword evidence="5 11" id="KW-0863">Zinc-finger</keyword>
<keyword evidence="10" id="KW-0539">Nucleus</keyword>
<dbReference type="FunFam" id="3.30.160.60:FF:001155">
    <property type="entry name" value="Zinc finger 30C"/>
    <property type="match status" value="1"/>
</dbReference>
<reference evidence="14 15" key="1">
    <citation type="journal article" date="2021" name="Cell">
        <title>Tracing the genetic footprints of vertebrate landing in non-teleost ray-finned fishes.</title>
        <authorList>
            <person name="Bi X."/>
            <person name="Wang K."/>
            <person name="Yang L."/>
            <person name="Pan H."/>
            <person name="Jiang H."/>
            <person name="Wei Q."/>
            <person name="Fang M."/>
            <person name="Yu H."/>
            <person name="Zhu C."/>
            <person name="Cai Y."/>
            <person name="He Y."/>
            <person name="Gan X."/>
            <person name="Zeng H."/>
            <person name="Yu D."/>
            <person name="Zhu Y."/>
            <person name="Jiang H."/>
            <person name="Qiu Q."/>
            <person name="Yang H."/>
            <person name="Zhang Y.E."/>
            <person name="Wang W."/>
            <person name="Zhu M."/>
            <person name="He S."/>
            <person name="Zhang G."/>
        </authorList>
    </citation>
    <scope>NUCLEOTIDE SEQUENCE [LARGE SCALE GENOMIC DNA]</scope>
    <source>
        <strain evidence="14">Bchr_013</strain>
    </source>
</reference>
<evidence type="ECO:0000313" key="15">
    <source>
        <dbReference type="Proteomes" id="UP000886611"/>
    </source>
</evidence>
<dbReference type="AlphaFoldDB" id="A0A8X7X9Z6"/>
<evidence type="ECO:0000256" key="10">
    <source>
        <dbReference type="ARBA" id="ARBA00023242"/>
    </source>
</evidence>
<accession>A0A8X7X9Z6</accession>
<dbReference type="Pfam" id="PF00096">
    <property type="entry name" value="zf-C2H2"/>
    <property type="match status" value="5"/>
</dbReference>
<comment type="subcellular location">
    <subcellularLocation>
        <location evidence="1">Nucleus</location>
    </subcellularLocation>
</comment>
<dbReference type="InterPro" id="IPR050331">
    <property type="entry name" value="Zinc_finger"/>
</dbReference>
<dbReference type="FunFam" id="3.30.160.60:FF:002343">
    <property type="entry name" value="Zinc finger protein 33A"/>
    <property type="match status" value="1"/>
</dbReference>
<feature type="domain" description="C2H2-type" evidence="13">
    <location>
        <begin position="353"/>
        <end position="380"/>
    </location>
</feature>
<dbReference type="PROSITE" id="PS50157">
    <property type="entry name" value="ZINC_FINGER_C2H2_2"/>
    <property type="match status" value="8"/>
</dbReference>
<dbReference type="FunFam" id="3.30.160.60:FF:000446">
    <property type="entry name" value="Zinc finger protein"/>
    <property type="match status" value="1"/>
</dbReference>
<evidence type="ECO:0000256" key="7">
    <source>
        <dbReference type="ARBA" id="ARBA00023015"/>
    </source>
</evidence>
<feature type="non-terminal residue" evidence="14">
    <location>
        <position position="1"/>
    </location>
</feature>
<evidence type="ECO:0000256" key="4">
    <source>
        <dbReference type="ARBA" id="ARBA00022737"/>
    </source>
</evidence>
<keyword evidence="7" id="KW-0805">Transcription regulation</keyword>
<feature type="domain" description="C2H2-type" evidence="13">
    <location>
        <begin position="437"/>
        <end position="464"/>
    </location>
</feature>
<dbReference type="Proteomes" id="UP000886611">
    <property type="component" value="Unassembled WGS sequence"/>
</dbReference>
<feature type="domain" description="C2H2-type" evidence="13">
    <location>
        <begin position="325"/>
        <end position="352"/>
    </location>
</feature>
<keyword evidence="3" id="KW-0479">Metal-binding</keyword>
<comment type="similarity">
    <text evidence="2">Belongs to the krueppel C2H2-type zinc-finger protein family.</text>
</comment>
<evidence type="ECO:0000256" key="2">
    <source>
        <dbReference type="ARBA" id="ARBA00006991"/>
    </source>
</evidence>
<dbReference type="GO" id="GO:0003677">
    <property type="term" value="F:DNA binding"/>
    <property type="evidence" value="ECO:0007669"/>
    <property type="project" value="UniProtKB-KW"/>
</dbReference>
<evidence type="ECO:0000259" key="13">
    <source>
        <dbReference type="PROSITE" id="PS50157"/>
    </source>
</evidence>
<dbReference type="EMBL" id="JAATIS010003638">
    <property type="protein sequence ID" value="KAG2463894.1"/>
    <property type="molecule type" value="Genomic_DNA"/>
</dbReference>
<evidence type="ECO:0000256" key="5">
    <source>
        <dbReference type="ARBA" id="ARBA00022771"/>
    </source>
</evidence>
<gene>
    <name evidence="14" type="primary">Znf154_2</name>
    <name evidence="14" type="ORF">GTO96_0002362</name>
</gene>
<feature type="non-terminal residue" evidence="14">
    <location>
        <position position="503"/>
    </location>
</feature>
<keyword evidence="8" id="KW-0238">DNA-binding</keyword>
<dbReference type="GO" id="GO:0010468">
    <property type="term" value="P:regulation of gene expression"/>
    <property type="evidence" value="ECO:0007669"/>
    <property type="project" value="TreeGrafter"/>
</dbReference>
<organism evidence="14 15">
    <name type="scientific">Polypterus senegalus</name>
    <name type="common">Senegal bichir</name>
    <dbReference type="NCBI Taxonomy" id="55291"/>
    <lineage>
        <taxon>Eukaryota</taxon>
        <taxon>Metazoa</taxon>
        <taxon>Chordata</taxon>
        <taxon>Craniata</taxon>
        <taxon>Vertebrata</taxon>
        <taxon>Euteleostomi</taxon>
        <taxon>Actinopterygii</taxon>
        <taxon>Polypteriformes</taxon>
        <taxon>Polypteridae</taxon>
        <taxon>Polypterus</taxon>
    </lineage>
</organism>
<evidence type="ECO:0000256" key="9">
    <source>
        <dbReference type="ARBA" id="ARBA00023163"/>
    </source>
</evidence>
<dbReference type="PANTHER" id="PTHR16515">
    <property type="entry name" value="PR DOMAIN ZINC FINGER PROTEIN"/>
    <property type="match status" value="1"/>
</dbReference>
<evidence type="ECO:0000313" key="14">
    <source>
        <dbReference type="EMBL" id="KAG2463894.1"/>
    </source>
</evidence>
<keyword evidence="9" id="KW-0804">Transcription</keyword>
<evidence type="ECO:0000256" key="8">
    <source>
        <dbReference type="ARBA" id="ARBA00023125"/>
    </source>
</evidence>
<feature type="region of interest" description="Disordered" evidence="12">
    <location>
        <begin position="1"/>
        <end position="34"/>
    </location>
</feature>
<dbReference type="FunFam" id="3.30.160.60:FF:001480">
    <property type="entry name" value="Si:cabz01071911.3"/>
    <property type="match status" value="1"/>
</dbReference>
<evidence type="ECO:0000256" key="3">
    <source>
        <dbReference type="ARBA" id="ARBA00022723"/>
    </source>
</evidence>
<evidence type="ECO:0000256" key="6">
    <source>
        <dbReference type="ARBA" id="ARBA00022833"/>
    </source>
</evidence>
<evidence type="ECO:0000256" key="11">
    <source>
        <dbReference type="PROSITE-ProRule" id="PRU00042"/>
    </source>
</evidence>
<sequence>MQQISILEDNRIDGETPAWSSPDNEAELPKESCKESKDENLNVEFLSSTQAAPIEPVVHISEEVCSGGPAHLDQGVFRQVCEQEFILVKQEANQQEFILLKPENCGQEFLQVKREMSEPAEPTLVPEKAFHRLNFHSEDAYQDARETDAMGLYQRRLYSPRLCVSAGQQGEAEMVYWENAGRLGEDSGFSERDTAATYLTDSSHADSSLSSFSETPSLQRLPQSEGRWLGDAETPQPTQDVLIQYHCPECTETFFDLECLVQHREVHSLETDHPDDPSGPLSGQEIALNPQTPKKWYECDECGKKVLSKRSLLQHQAIHTGEKPYCCDECGMRFALKTYFQYHQMVHSGERPYPCSLCEKTFRGIAALREHYKIHSGEKRFMCTECGKRFRTKSNLTTHKSVHTDERPHACSECGKSFKLKGDLVKHKKLHLADKPYPCAECGKRFRTKSNLKSHYSVHSEERPYSCAECGKSFKQRGDLLKHMKIHFIERIWCPTEGRVLIH</sequence>